<dbReference type="AlphaFoldDB" id="A0A905QWP7"/>
<accession>A0A905QWP7</accession>
<dbReference type="EnsemblMetazoa" id="RPRC017723-RA">
    <property type="protein sequence ID" value="RPRC017723-PA"/>
    <property type="gene ID" value="RPRC017723"/>
</dbReference>
<proteinExistence type="predicted"/>
<dbReference type="Proteomes" id="UP000015103">
    <property type="component" value="Unassembled WGS sequence"/>
</dbReference>
<organism evidence="1 2">
    <name type="scientific">Rhodnius prolixus</name>
    <name type="common">Triatomid bug</name>
    <dbReference type="NCBI Taxonomy" id="13249"/>
    <lineage>
        <taxon>Eukaryota</taxon>
        <taxon>Metazoa</taxon>
        <taxon>Ecdysozoa</taxon>
        <taxon>Arthropoda</taxon>
        <taxon>Hexapoda</taxon>
        <taxon>Insecta</taxon>
        <taxon>Pterygota</taxon>
        <taxon>Neoptera</taxon>
        <taxon>Paraneoptera</taxon>
        <taxon>Hemiptera</taxon>
        <taxon>Heteroptera</taxon>
        <taxon>Panheteroptera</taxon>
        <taxon>Cimicomorpha</taxon>
        <taxon>Reduviidae</taxon>
        <taxon>Triatominae</taxon>
        <taxon>Rhodnius</taxon>
    </lineage>
</organism>
<protein>
    <submittedName>
        <fullName evidence="1">Uncharacterized protein</fullName>
    </submittedName>
</protein>
<evidence type="ECO:0000313" key="2">
    <source>
        <dbReference type="Proteomes" id="UP000015103"/>
    </source>
</evidence>
<evidence type="ECO:0000313" key="1">
    <source>
        <dbReference type="EnsemblMetazoa" id="RPRC017723-PA"/>
    </source>
</evidence>
<reference evidence="1" key="1">
    <citation type="submission" date="2022-10" db="UniProtKB">
        <authorList>
            <consortium name="EnsemblMetazoa"/>
        </authorList>
    </citation>
    <scope>IDENTIFICATION</scope>
</reference>
<keyword evidence="2" id="KW-1185">Reference proteome</keyword>
<dbReference type="EMBL" id="ACPB03000221">
    <property type="status" value="NOT_ANNOTATED_CDS"/>
    <property type="molecule type" value="Genomic_DNA"/>
</dbReference>
<name>A0A905QWP7_RHOPR</name>
<sequence>MVAATATIWLQILKPKFVREKLIWRYPATILPAFSSRFMDLLAFGVTIFKRSNYWKRAKFSVFSFYRTIHFEKFNF</sequence>